<dbReference type="Pfam" id="PF03975">
    <property type="entry name" value="CheD"/>
    <property type="match status" value="1"/>
</dbReference>
<organism evidence="4 5">
    <name type="scientific">Acetomicrobium hydrogeniformans ATCC BAA-1850</name>
    <dbReference type="NCBI Taxonomy" id="592015"/>
    <lineage>
        <taxon>Bacteria</taxon>
        <taxon>Thermotogati</taxon>
        <taxon>Synergistota</taxon>
        <taxon>Synergistia</taxon>
        <taxon>Synergistales</taxon>
        <taxon>Acetomicrobiaceae</taxon>
        <taxon>Acetomicrobium</taxon>
    </lineage>
</organism>
<dbReference type="AlphaFoldDB" id="A0A0T5XBF0"/>
<dbReference type="OrthoDB" id="9807202at2"/>
<dbReference type="EC" id="3.5.1.44" evidence="3"/>
<evidence type="ECO:0000256" key="3">
    <source>
        <dbReference type="HAMAP-Rule" id="MF_01440"/>
    </source>
</evidence>
<accession>A0A0T5XBF0</accession>
<dbReference type="InterPro" id="IPR011324">
    <property type="entry name" value="Cytotoxic_necrot_fac-like_cat"/>
</dbReference>
<evidence type="ECO:0000313" key="5">
    <source>
        <dbReference type="Proteomes" id="UP000005273"/>
    </source>
</evidence>
<dbReference type="Proteomes" id="UP000005273">
    <property type="component" value="Unassembled WGS sequence"/>
</dbReference>
<reference evidence="5" key="1">
    <citation type="submission" date="2012-09" db="EMBL/GenBank/DDBJ databases">
        <authorList>
            <person name="Weinstock G."/>
            <person name="Sodergren E."/>
            <person name="Clifton S."/>
            <person name="Fulton L."/>
            <person name="Fulton B."/>
            <person name="Courtney L."/>
            <person name="Fronick C."/>
            <person name="Harrison M."/>
            <person name="Strong C."/>
            <person name="Farmer C."/>
            <person name="Delehaunty K."/>
            <person name="Markovic C."/>
            <person name="Hall O."/>
            <person name="Minx P."/>
            <person name="Tomlinson C."/>
            <person name="Mitreva M."/>
            <person name="Nelson J."/>
            <person name="Hou S."/>
            <person name="Wollam A."/>
            <person name="Pepin K.H."/>
            <person name="Johnson M."/>
            <person name="Bhonagiri V."/>
            <person name="Nash W.E."/>
            <person name="Suruliraj S."/>
            <person name="Warren W."/>
            <person name="Chinwalla A."/>
            <person name="Mardis E.R."/>
            <person name="Wilson R.K."/>
        </authorList>
    </citation>
    <scope>NUCLEOTIDE SEQUENCE [LARGE SCALE GENOMIC DNA]</scope>
    <source>
        <strain evidence="5">OS1</strain>
    </source>
</reference>
<dbReference type="CDD" id="cd16352">
    <property type="entry name" value="CheD"/>
    <property type="match status" value="1"/>
</dbReference>
<dbReference type="EMBL" id="ACJX03000001">
    <property type="protein sequence ID" value="KRT35633.1"/>
    <property type="molecule type" value="Genomic_DNA"/>
</dbReference>
<comment type="function">
    <text evidence="3">Probably deamidates glutamine residues to glutamate on methyl-accepting chemotaxis receptors (MCPs), playing an important role in chemotaxis.</text>
</comment>
<dbReference type="GO" id="GO:0050568">
    <property type="term" value="F:protein-glutamine glutaminase activity"/>
    <property type="evidence" value="ECO:0007669"/>
    <property type="project" value="UniProtKB-UniRule"/>
</dbReference>
<keyword evidence="4" id="KW-0675">Receptor</keyword>
<comment type="catalytic activity">
    <reaction evidence="3">
        <text>L-glutaminyl-[protein] + H2O = L-glutamyl-[protein] + NH4(+)</text>
        <dbReference type="Rhea" id="RHEA:16441"/>
        <dbReference type="Rhea" id="RHEA-COMP:10207"/>
        <dbReference type="Rhea" id="RHEA-COMP:10208"/>
        <dbReference type="ChEBI" id="CHEBI:15377"/>
        <dbReference type="ChEBI" id="CHEBI:28938"/>
        <dbReference type="ChEBI" id="CHEBI:29973"/>
        <dbReference type="ChEBI" id="CHEBI:30011"/>
        <dbReference type="EC" id="3.5.1.44"/>
    </reaction>
</comment>
<dbReference type="Gene3D" id="3.30.1330.200">
    <property type="match status" value="1"/>
</dbReference>
<dbReference type="PANTHER" id="PTHR35147">
    <property type="entry name" value="CHEMORECEPTOR GLUTAMINE DEAMIDASE CHED-RELATED"/>
    <property type="match status" value="1"/>
</dbReference>
<evidence type="ECO:0000313" key="4">
    <source>
        <dbReference type="EMBL" id="KRT35633.1"/>
    </source>
</evidence>
<comment type="similarity">
    <text evidence="3">Belongs to the CheD family.</text>
</comment>
<keyword evidence="1 3" id="KW-0145">Chemotaxis</keyword>
<name>A0A0T5XBF0_9BACT</name>
<dbReference type="InterPro" id="IPR038592">
    <property type="entry name" value="CheD-like_sf"/>
</dbReference>
<keyword evidence="2 3" id="KW-0378">Hydrolase</keyword>
<dbReference type="eggNOG" id="COG1871">
    <property type="taxonomic scope" value="Bacteria"/>
</dbReference>
<evidence type="ECO:0000256" key="1">
    <source>
        <dbReference type="ARBA" id="ARBA00022500"/>
    </source>
</evidence>
<comment type="caution">
    <text evidence="4">The sequence shown here is derived from an EMBL/GenBank/DDBJ whole genome shotgun (WGS) entry which is preliminary data.</text>
</comment>
<dbReference type="HAMAP" id="MF_01440">
    <property type="entry name" value="CheD"/>
    <property type="match status" value="1"/>
</dbReference>
<evidence type="ECO:0000256" key="2">
    <source>
        <dbReference type="ARBA" id="ARBA00022801"/>
    </source>
</evidence>
<gene>
    <name evidence="3" type="primary">cheD</name>
    <name evidence="4" type="ORF">HMPREF1705_02872</name>
</gene>
<sequence length="163" mass="17538">MAGVYHVGMGEIVVAKHPVILTSLGLGSCLGLVIYDEIAKVAGMSHIMLPENHEGREVKKFGKYADTAIPKLIEELIALGALRSRLKAKMAGGAQMFSIPGKNSGSFLAIGERNIEATKKMLSNFGISLVAYDVGGNKGRSVEFYTDNWIMVVKVIGSEVKRI</sequence>
<proteinExistence type="inferred from homology"/>
<dbReference type="PANTHER" id="PTHR35147:SF1">
    <property type="entry name" value="CHEMORECEPTOR GLUTAMINE DEAMIDASE CHED-RELATED"/>
    <property type="match status" value="1"/>
</dbReference>
<dbReference type="GO" id="GO:0006935">
    <property type="term" value="P:chemotaxis"/>
    <property type="evidence" value="ECO:0007669"/>
    <property type="project" value="UniProtKB-UniRule"/>
</dbReference>
<keyword evidence="5" id="KW-1185">Reference proteome</keyword>
<dbReference type="RefSeq" id="WP_009201662.1">
    <property type="nucleotide sequence ID" value="NZ_ACJX03000001.1"/>
</dbReference>
<dbReference type="STRING" id="592015.HMPREF1705_02872"/>
<protein>
    <recommendedName>
        <fullName evidence="3">Probable chemoreceptor glutamine deamidase CheD</fullName>
        <ecNumber evidence="3">3.5.1.44</ecNumber>
    </recommendedName>
</protein>
<dbReference type="SUPFAM" id="SSF64438">
    <property type="entry name" value="CNF1/YfiH-like putative cysteine hydrolases"/>
    <property type="match status" value="1"/>
</dbReference>
<dbReference type="InterPro" id="IPR005659">
    <property type="entry name" value="Chemorcpt_Glu_NH3ase_CheD"/>
</dbReference>